<keyword evidence="2" id="KW-1185">Reference proteome</keyword>
<proteinExistence type="predicted"/>
<accession>A0ABS7BUL9</accession>
<evidence type="ECO:0008006" key="3">
    <source>
        <dbReference type="Google" id="ProtNLM"/>
    </source>
</evidence>
<dbReference type="Proteomes" id="UP000759103">
    <property type="component" value="Unassembled WGS sequence"/>
</dbReference>
<organism evidence="1 2">
    <name type="scientific">Sphingomonas citri</name>
    <dbReference type="NCBI Taxonomy" id="2862499"/>
    <lineage>
        <taxon>Bacteria</taxon>
        <taxon>Pseudomonadati</taxon>
        <taxon>Pseudomonadota</taxon>
        <taxon>Alphaproteobacteria</taxon>
        <taxon>Sphingomonadales</taxon>
        <taxon>Sphingomonadaceae</taxon>
        <taxon>Sphingomonas</taxon>
    </lineage>
</organism>
<name>A0ABS7BUL9_9SPHN</name>
<evidence type="ECO:0000313" key="1">
    <source>
        <dbReference type="EMBL" id="MBW6533225.1"/>
    </source>
</evidence>
<comment type="caution">
    <text evidence="1">The sequence shown here is derived from an EMBL/GenBank/DDBJ whole genome shotgun (WGS) entry which is preliminary data.</text>
</comment>
<evidence type="ECO:0000313" key="2">
    <source>
        <dbReference type="Proteomes" id="UP000759103"/>
    </source>
</evidence>
<reference evidence="1 2" key="1">
    <citation type="submission" date="2021-07" db="EMBL/GenBank/DDBJ databases">
        <title>Sphingomonas sp.</title>
        <authorList>
            <person name="Feng G."/>
            <person name="Li J."/>
            <person name="Pan M."/>
        </authorList>
    </citation>
    <scope>NUCLEOTIDE SEQUENCE [LARGE SCALE GENOMIC DNA]</scope>
    <source>
        <strain evidence="1 2">RRHST34</strain>
    </source>
</reference>
<protein>
    <recommendedName>
        <fullName evidence="3">SGNH hydrolase-type esterase domain-containing protein</fullName>
    </recommendedName>
</protein>
<sequence>MVGDSLAHFAAQAVRAAQGPACRVVARKGAGSAEIASWRVPPVDATFVVISAGSNDPRNPALPRNLAAIRARITGKRVAWLLPYDRQAALIVHRVAVSFGDSEMDLAAYPARDGIHPQSYAGVAGALTRWGIRFGGTPK</sequence>
<gene>
    <name evidence="1" type="ORF">KZ820_20985</name>
</gene>
<dbReference type="EMBL" id="JAHXZN010000016">
    <property type="protein sequence ID" value="MBW6533225.1"/>
    <property type="molecule type" value="Genomic_DNA"/>
</dbReference>